<evidence type="ECO:0000259" key="1">
    <source>
        <dbReference type="Pfam" id="PF00149"/>
    </source>
</evidence>
<reference evidence="2 3" key="1">
    <citation type="submission" date="2019-03" db="EMBL/GenBank/DDBJ databases">
        <title>Draft genome sequences of novel Actinobacteria.</title>
        <authorList>
            <person name="Sahin N."/>
            <person name="Ay H."/>
            <person name="Saygin H."/>
        </authorList>
    </citation>
    <scope>NUCLEOTIDE SEQUENCE [LARGE SCALE GENOMIC DNA]</scope>
    <source>
        <strain evidence="2 3">5K138</strain>
    </source>
</reference>
<dbReference type="AlphaFoldDB" id="A0A4R5DL31"/>
<dbReference type="RefSeq" id="WP_131890509.1">
    <property type="nucleotide sequence ID" value="NZ_SMKZ01000002.1"/>
</dbReference>
<comment type="caution">
    <text evidence="2">The sequence shown here is derived from an EMBL/GenBank/DDBJ whole genome shotgun (WGS) entry which is preliminary data.</text>
</comment>
<dbReference type="OrthoDB" id="8132905at2"/>
<dbReference type="PANTHER" id="PTHR16509">
    <property type="match status" value="1"/>
</dbReference>
<name>A0A4R5DL31_9ACTN</name>
<feature type="domain" description="Calcineurin-like phosphoesterase" evidence="1">
    <location>
        <begin position="12"/>
        <end position="232"/>
    </location>
</feature>
<dbReference type="Proteomes" id="UP000294739">
    <property type="component" value="Unassembled WGS sequence"/>
</dbReference>
<dbReference type="PANTHER" id="PTHR16509:SF1">
    <property type="entry name" value="MANGANESE-DEPENDENT ADP-RIBOSE_CDP-ALCOHOL DIPHOSPHATASE"/>
    <property type="match status" value="1"/>
</dbReference>
<dbReference type="Gene3D" id="3.60.21.10">
    <property type="match status" value="1"/>
</dbReference>
<dbReference type="SUPFAM" id="SSF56300">
    <property type="entry name" value="Metallo-dependent phosphatases"/>
    <property type="match status" value="1"/>
</dbReference>
<dbReference type="EMBL" id="SMKZ01000002">
    <property type="protein sequence ID" value="TDE14916.1"/>
    <property type="molecule type" value="Genomic_DNA"/>
</dbReference>
<evidence type="ECO:0000313" key="3">
    <source>
        <dbReference type="Proteomes" id="UP000294739"/>
    </source>
</evidence>
<accession>A0A4R5DL31</accession>
<dbReference type="GO" id="GO:0016787">
    <property type="term" value="F:hydrolase activity"/>
    <property type="evidence" value="ECO:0007669"/>
    <property type="project" value="InterPro"/>
</dbReference>
<dbReference type="InterPro" id="IPR029052">
    <property type="entry name" value="Metallo-depent_PP-like"/>
</dbReference>
<dbReference type="InParanoid" id="A0A4R5DL31"/>
<dbReference type="InterPro" id="IPR004843">
    <property type="entry name" value="Calcineurin-like_PHP"/>
</dbReference>
<evidence type="ECO:0000313" key="2">
    <source>
        <dbReference type="EMBL" id="TDE14916.1"/>
    </source>
</evidence>
<proteinExistence type="predicted"/>
<organism evidence="2 3">
    <name type="scientific">Jiangella asiatica</name>
    <dbReference type="NCBI Taxonomy" id="2530372"/>
    <lineage>
        <taxon>Bacteria</taxon>
        <taxon>Bacillati</taxon>
        <taxon>Actinomycetota</taxon>
        <taxon>Actinomycetes</taxon>
        <taxon>Jiangellales</taxon>
        <taxon>Jiangellaceae</taxon>
        <taxon>Jiangella</taxon>
    </lineage>
</organism>
<sequence length="283" mass="30849">MSRASRRAMVSFGVVADCQYADADPPVSGQPRAYRAGLSRLHDAVALFTGRHLDFIVQLGDLIDRDPADLAPLLRVLRTSGVPVLHVLGNHDLQSFRGDRRGVMAALSMTAAYYEHRAGGVRFLVLDTNESAALDQPTGSPRWLERRRVLREQLASGQINAHPWNGGVGPEQLRWLESRLAAADDDGERVIVLAHQPLLPAEKHTVLNAGDVLRVLDRHPSVIGYLNGHRHRGDLADRQGRPFLTLAAMVNGGGTAFAICHVEPDRLVVEGFGAEPSRQLGLA</sequence>
<dbReference type="Pfam" id="PF00149">
    <property type="entry name" value="Metallophos"/>
    <property type="match status" value="1"/>
</dbReference>
<keyword evidence="3" id="KW-1185">Reference proteome</keyword>
<protein>
    <submittedName>
        <fullName evidence="2">Phosphatase</fullName>
    </submittedName>
</protein>
<gene>
    <name evidence="2" type="ORF">E1269_01980</name>
</gene>